<dbReference type="STRING" id="576118.SAMN05216216_10128"/>
<dbReference type="Proteomes" id="UP000199008">
    <property type="component" value="Unassembled WGS sequence"/>
</dbReference>
<dbReference type="EMBL" id="FNFY01000001">
    <property type="protein sequence ID" value="SDK19550.1"/>
    <property type="molecule type" value="Genomic_DNA"/>
</dbReference>
<feature type="signal peptide" evidence="2">
    <location>
        <begin position="1"/>
        <end position="17"/>
    </location>
</feature>
<feature type="chain" id="PRO_5039691701" evidence="2">
    <location>
        <begin position="18"/>
        <end position="210"/>
    </location>
</feature>
<proteinExistence type="predicted"/>
<dbReference type="Pfam" id="PF10368">
    <property type="entry name" value="YkyA"/>
    <property type="match status" value="1"/>
</dbReference>
<dbReference type="AlphaFoldDB" id="A0A1G8ZZH8"/>
<keyword evidence="3" id="KW-0449">Lipoprotein</keyword>
<feature type="region of interest" description="Disordered" evidence="1">
    <location>
        <begin position="60"/>
        <end position="83"/>
    </location>
</feature>
<keyword evidence="4" id="KW-1185">Reference proteome</keyword>
<dbReference type="RefSeq" id="WP_092983579.1">
    <property type="nucleotide sequence ID" value="NZ_FNFY01000001.1"/>
</dbReference>
<protein>
    <submittedName>
        <fullName evidence="3">Putative cell-wall binding lipoprotein</fullName>
    </submittedName>
</protein>
<name>A0A1G8ZZH8_9BACL</name>
<keyword evidence="2" id="KW-0732">Signal</keyword>
<dbReference type="PROSITE" id="PS51257">
    <property type="entry name" value="PROKAR_LIPOPROTEIN"/>
    <property type="match status" value="1"/>
</dbReference>
<sequence length="210" mass="24305">MKRIVALMMGLVFILSACNNEIDELETFYVKFQETLDVESEISDISDEFNRLENRRGEIQEDLSSAERDELSDMSESLAENTAERRELIDEEARVMEESKEVANEAGELTGDISNEEYRQQAEALIAAANDRYEKHDELMESFRNVLGSEEELFEYLQQDENLSQDDIDDHINTLNEEYDGLTTLQEEYTTATERLNEVKNEVYAILDES</sequence>
<accession>A0A1G8ZZH8</accession>
<dbReference type="InterPro" id="IPR019454">
    <property type="entry name" value="Lipoprot_YkyA-like"/>
</dbReference>
<gene>
    <name evidence="3" type="ORF">SAMN05216216_10128</name>
</gene>
<evidence type="ECO:0000313" key="4">
    <source>
        <dbReference type="Proteomes" id="UP000199008"/>
    </source>
</evidence>
<dbReference type="OrthoDB" id="2389316at2"/>
<evidence type="ECO:0000256" key="1">
    <source>
        <dbReference type="SAM" id="MobiDB-lite"/>
    </source>
</evidence>
<dbReference type="Gene3D" id="1.20.120.570">
    <property type="entry name" value="YkyA-like"/>
    <property type="match status" value="1"/>
</dbReference>
<feature type="compositionally biased region" description="Basic and acidic residues" evidence="1">
    <location>
        <begin position="60"/>
        <end position="71"/>
    </location>
</feature>
<evidence type="ECO:0000256" key="2">
    <source>
        <dbReference type="SAM" id="SignalP"/>
    </source>
</evidence>
<dbReference type="InterPro" id="IPR036785">
    <property type="entry name" value="YkyA-like_sf"/>
</dbReference>
<organism evidence="3 4">
    <name type="scientific">Lacicoccus qingdaonensis</name>
    <dbReference type="NCBI Taxonomy" id="576118"/>
    <lineage>
        <taxon>Bacteria</taxon>
        <taxon>Bacillati</taxon>
        <taxon>Bacillota</taxon>
        <taxon>Bacilli</taxon>
        <taxon>Bacillales</taxon>
        <taxon>Salinicoccaceae</taxon>
        <taxon>Lacicoccus</taxon>
    </lineage>
</organism>
<dbReference type="SUPFAM" id="SSF140423">
    <property type="entry name" value="MW0975(SA0943)-like"/>
    <property type="match status" value="1"/>
</dbReference>
<reference evidence="4" key="1">
    <citation type="submission" date="2016-10" db="EMBL/GenBank/DDBJ databases">
        <authorList>
            <person name="Varghese N."/>
            <person name="Submissions S."/>
        </authorList>
    </citation>
    <scope>NUCLEOTIDE SEQUENCE [LARGE SCALE GENOMIC DNA]</scope>
    <source>
        <strain evidence="4">CGMCC 1.8895</strain>
    </source>
</reference>
<evidence type="ECO:0000313" key="3">
    <source>
        <dbReference type="EMBL" id="SDK19550.1"/>
    </source>
</evidence>